<reference evidence="3" key="1">
    <citation type="submission" date="2023-03" db="EMBL/GenBank/DDBJ databases">
        <title>Chitinimonas shenzhenensis gen. nov., sp. nov., a novel member of family Burkholderiaceae isolated from activated sludge collected in Shen Zhen, China.</title>
        <authorList>
            <person name="Wang X."/>
        </authorList>
    </citation>
    <scope>NUCLEOTIDE SEQUENCE</scope>
    <source>
        <strain evidence="3">DQS-5</strain>
    </source>
</reference>
<evidence type="ECO:0000313" key="4">
    <source>
        <dbReference type="Proteomes" id="UP001172778"/>
    </source>
</evidence>
<sequence length="338" mass="37775">MLGLWKRLPLAAQFVVLLLFTGLVAIACAYQIGAAIYQAEVRNQARTVADMVDNFGKWASQYKGIWVKGDVQDPSMQVGDYLERELYAKAGKNIANFSESELSLMADVASFHRKNPALIQRELSEITQASETKTKFRITSDRFMNPNNAPNHFELSAMESMKAQGINEVSEVRNGMFLYARQLVATKACLKCHDSPATAPKAVRTLYPETRGYGYKEGQLAGVISVSVPMNYTPDSFVREFDAKSWLAILGLLLAICGVLLFVRRAIIAPVRRLQRFAAQAANADLGTSLRELSFDENEHKSKNEIHRLNAAIKAMHSSIEFLYQRKRSESKSKSPNN</sequence>
<dbReference type="PROSITE" id="PS51257">
    <property type="entry name" value="PROKAR_LIPOPROTEIN"/>
    <property type="match status" value="1"/>
</dbReference>
<keyword evidence="4" id="KW-1185">Reference proteome</keyword>
<gene>
    <name evidence="3" type="ORF">PZA18_14335</name>
</gene>
<dbReference type="EMBL" id="JARRAF010000016">
    <property type="protein sequence ID" value="MDK2125231.1"/>
    <property type="molecule type" value="Genomic_DNA"/>
</dbReference>
<keyword evidence="1" id="KW-0812">Transmembrane</keyword>
<accession>A0ABT7DYW1</accession>
<dbReference type="SMART" id="SM00304">
    <property type="entry name" value="HAMP"/>
    <property type="match status" value="1"/>
</dbReference>
<evidence type="ECO:0000313" key="3">
    <source>
        <dbReference type="EMBL" id="MDK2125231.1"/>
    </source>
</evidence>
<evidence type="ECO:0000259" key="2">
    <source>
        <dbReference type="PROSITE" id="PS50885"/>
    </source>
</evidence>
<proteinExistence type="predicted"/>
<dbReference type="Gene3D" id="6.10.340.10">
    <property type="match status" value="1"/>
</dbReference>
<feature type="transmembrane region" description="Helical" evidence="1">
    <location>
        <begin position="245"/>
        <end position="263"/>
    </location>
</feature>
<keyword evidence="1" id="KW-1133">Transmembrane helix</keyword>
<evidence type="ECO:0000256" key="1">
    <source>
        <dbReference type="SAM" id="Phobius"/>
    </source>
</evidence>
<dbReference type="PROSITE" id="PS50885">
    <property type="entry name" value="HAMP"/>
    <property type="match status" value="1"/>
</dbReference>
<keyword evidence="1" id="KW-0472">Membrane</keyword>
<dbReference type="Pfam" id="PF11845">
    <property type="entry name" value="Tll0287-like"/>
    <property type="match status" value="1"/>
</dbReference>
<protein>
    <submittedName>
        <fullName evidence="3">DUF3365 domain-containing protein</fullName>
    </submittedName>
</protein>
<feature type="domain" description="HAMP" evidence="2">
    <location>
        <begin position="265"/>
        <end position="325"/>
    </location>
</feature>
<dbReference type="Proteomes" id="UP001172778">
    <property type="component" value="Unassembled WGS sequence"/>
</dbReference>
<dbReference type="RefSeq" id="WP_284101542.1">
    <property type="nucleotide sequence ID" value="NZ_JARRAF010000016.1"/>
</dbReference>
<dbReference type="InterPro" id="IPR021796">
    <property type="entry name" value="Tll0287-like_dom"/>
</dbReference>
<name>A0ABT7DYW1_9NEIS</name>
<organism evidence="3 4">
    <name type="scientific">Parachitinimonas caeni</name>
    <dbReference type="NCBI Taxonomy" id="3031301"/>
    <lineage>
        <taxon>Bacteria</taxon>
        <taxon>Pseudomonadati</taxon>
        <taxon>Pseudomonadota</taxon>
        <taxon>Betaproteobacteria</taxon>
        <taxon>Neisseriales</taxon>
        <taxon>Chitinibacteraceae</taxon>
        <taxon>Parachitinimonas</taxon>
    </lineage>
</organism>
<comment type="caution">
    <text evidence="3">The sequence shown here is derived from an EMBL/GenBank/DDBJ whole genome shotgun (WGS) entry which is preliminary data.</text>
</comment>
<dbReference type="InterPro" id="IPR003660">
    <property type="entry name" value="HAMP_dom"/>
</dbReference>